<evidence type="ECO:0000313" key="2">
    <source>
        <dbReference type="Proteomes" id="UP000478052"/>
    </source>
</evidence>
<proteinExistence type="predicted"/>
<gene>
    <name evidence="1" type="ORF">FWK35_00026900</name>
</gene>
<reference evidence="1 2" key="1">
    <citation type="submission" date="2019-08" db="EMBL/GenBank/DDBJ databases">
        <title>Whole genome of Aphis craccivora.</title>
        <authorList>
            <person name="Voronova N.V."/>
            <person name="Shulinski R.S."/>
            <person name="Bandarenka Y.V."/>
            <person name="Zhorov D.G."/>
            <person name="Warner D."/>
        </authorList>
    </citation>
    <scope>NUCLEOTIDE SEQUENCE [LARGE SCALE GENOMIC DNA]</scope>
    <source>
        <strain evidence="1">180601</strain>
        <tissue evidence="1">Whole Body</tissue>
    </source>
</reference>
<evidence type="ECO:0008006" key="3">
    <source>
        <dbReference type="Google" id="ProtNLM"/>
    </source>
</evidence>
<keyword evidence="2" id="KW-1185">Reference proteome</keyword>
<dbReference type="Proteomes" id="UP000478052">
    <property type="component" value="Unassembled WGS sequence"/>
</dbReference>
<accession>A0A6G0XFX3</accession>
<dbReference type="AlphaFoldDB" id="A0A6G0XFX3"/>
<sequence length="72" mass="8879">MWKIYPTRKIREITDYIFDNYINEKFPLKIWSEFNDSTMQNTNSCELFHSHFNSMFYTAYLSVPRNLKKRTN</sequence>
<protein>
    <recommendedName>
        <fullName evidence="3">MULE domain-containing protein</fullName>
    </recommendedName>
</protein>
<comment type="caution">
    <text evidence="1">The sequence shown here is derived from an EMBL/GenBank/DDBJ whole genome shotgun (WGS) entry which is preliminary data.</text>
</comment>
<evidence type="ECO:0000313" key="1">
    <source>
        <dbReference type="EMBL" id="KAF0739144.1"/>
    </source>
</evidence>
<organism evidence="1 2">
    <name type="scientific">Aphis craccivora</name>
    <name type="common">Cowpea aphid</name>
    <dbReference type="NCBI Taxonomy" id="307492"/>
    <lineage>
        <taxon>Eukaryota</taxon>
        <taxon>Metazoa</taxon>
        <taxon>Ecdysozoa</taxon>
        <taxon>Arthropoda</taxon>
        <taxon>Hexapoda</taxon>
        <taxon>Insecta</taxon>
        <taxon>Pterygota</taxon>
        <taxon>Neoptera</taxon>
        <taxon>Paraneoptera</taxon>
        <taxon>Hemiptera</taxon>
        <taxon>Sternorrhyncha</taxon>
        <taxon>Aphidomorpha</taxon>
        <taxon>Aphidoidea</taxon>
        <taxon>Aphididae</taxon>
        <taxon>Aphidini</taxon>
        <taxon>Aphis</taxon>
        <taxon>Aphis</taxon>
    </lineage>
</organism>
<name>A0A6G0XFX3_APHCR</name>
<dbReference type="EMBL" id="VUJU01007874">
    <property type="protein sequence ID" value="KAF0739144.1"/>
    <property type="molecule type" value="Genomic_DNA"/>
</dbReference>